<gene>
    <name evidence="1" type="ORF">SAMN05421863_101712</name>
</gene>
<reference evidence="2" key="1">
    <citation type="submission" date="2016-10" db="EMBL/GenBank/DDBJ databases">
        <authorList>
            <person name="Varghese N."/>
            <person name="Submissions S."/>
        </authorList>
    </citation>
    <scope>NUCLEOTIDE SEQUENCE [LARGE SCALE GENOMIC DNA]</scope>
    <source>
        <strain evidence="2">Nm44</strain>
    </source>
</reference>
<evidence type="ECO:0000313" key="2">
    <source>
        <dbReference type="Proteomes" id="UP000183287"/>
    </source>
</evidence>
<accession>A0A1I4NYB7</accession>
<keyword evidence="2" id="KW-1185">Reference proteome</keyword>
<evidence type="ECO:0000313" key="1">
    <source>
        <dbReference type="EMBL" id="SFM20386.1"/>
    </source>
</evidence>
<protein>
    <recommendedName>
        <fullName evidence="3">Lipoprotein</fullName>
    </recommendedName>
</protein>
<organism evidence="1 2">
    <name type="scientific">Nitrosomonas communis</name>
    <dbReference type="NCBI Taxonomy" id="44574"/>
    <lineage>
        <taxon>Bacteria</taxon>
        <taxon>Pseudomonadati</taxon>
        <taxon>Pseudomonadota</taxon>
        <taxon>Betaproteobacteria</taxon>
        <taxon>Nitrosomonadales</taxon>
        <taxon>Nitrosomonadaceae</taxon>
        <taxon>Nitrosomonas</taxon>
    </lineage>
</organism>
<dbReference type="Proteomes" id="UP000183287">
    <property type="component" value="Unassembled WGS sequence"/>
</dbReference>
<evidence type="ECO:0008006" key="3">
    <source>
        <dbReference type="Google" id="ProtNLM"/>
    </source>
</evidence>
<sequence length="34" mass="3587">MSYLVVIIAFLSLALTGCGEPMELKPESSAAEES</sequence>
<name>A0A1I4NYB7_9PROT</name>
<dbReference type="AlphaFoldDB" id="A0A1I4NYB7"/>
<dbReference type="EMBL" id="FOUB01000017">
    <property type="protein sequence ID" value="SFM20386.1"/>
    <property type="molecule type" value="Genomic_DNA"/>
</dbReference>
<proteinExistence type="predicted"/>